<reference evidence="1" key="1">
    <citation type="journal article" date="2022" name="bioRxiv">
        <title>Sequencing and chromosome-scale assembly of the giantPleurodeles waltlgenome.</title>
        <authorList>
            <person name="Brown T."/>
            <person name="Elewa A."/>
            <person name="Iarovenko S."/>
            <person name="Subramanian E."/>
            <person name="Araus A.J."/>
            <person name="Petzold A."/>
            <person name="Susuki M."/>
            <person name="Suzuki K.-i.T."/>
            <person name="Hayashi T."/>
            <person name="Toyoda A."/>
            <person name="Oliveira C."/>
            <person name="Osipova E."/>
            <person name="Leigh N.D."/>
            <person name="Simon A."/>
            <person name="Yun M.H."/>
        </authorList>
    </citation>
    <scope>NUCLEOTIDE SEQUENCE</scope>
    <source>
        <strain evidence="1">20211129_DDA</strain>
        <tissue evidence="1">Liver</tissue>
    </source>
</reference>
<accession>A0AAV7NUI5</accession>
<keyword evidence="2" id="KW-1185">Reference proteome</keyword>
<dbReference type="EMBL" id="JANPWB010000012">
    <property type="protein sequence ID" value="KAJ1118644.1"/>
    <property type="molecule type" value="Genomic_DNA"/>
</dbReference>
<protein>
    <submittedName>
        <fullName evidence="1">Uncharacterized protein</fullName>
    </submittedName>
</protein>
<evidence type="ECO:0000313" key="2">
    <source>
        <dbReference type="Proteomes" id="UP001066276"/>
    </source>
</evidence>
<dbReference type="Proteomes" id="UP001066276">
    <property type="component" value="Chromosome 8"/>
</dbReference>
<organism evidence="1 2">
    <name type="scientific">Pleurodeles waltl</name>
    <name type="common">Iberian ribbed newt</name>
    <dbReference type="NCBI Taxonomy" id="8319"/>
    <lineage>
        <taxon>Eukaryota</taxon>
        <taxon>Metazoa</taxon>
        <taxon>Chordata</taxon>
        <taxon>Craniata</taxon>
        <taxon>Vertebrata</taxon>
        <taxon>Euteleostomi</taxon>
        <taxon>Amphibia</taxon>
        <taxon>Batrachia</taxon>
        <taxon>Caudata</taxon>
        <taxon>Salamandroidea</taxon>
        <taxon>Salamandridae</taxon>
        <taxon>Pleurodelinae</taxon>
        <taxon>Pleurodeles</taxon>
    </lineage>
</organism>
<name>A0AAV7NUI5_PLEWA</name>
<sequence length="103" mass="11547">MKAAILSLDPAGQLRYWIQRCSAKQRQLKYCELWGRGRAQRCPIWQCLCKDFLHGAEPRLGSEIRGTAAAKAQAREPMQKASGAMEVCLEPVPMEEQGCVEDP</sequence>
<evidence type="ECO:0000313" key="1">
    <source>
        <dbReference type="EMBL" id="KAJ1118644.1"/>
    </source>
</evidence>
<gene>
    <name evidence="1" type="ORF">NDU88_006832</name>
</gene>
<comment type="caution">
    <text evidence="1">The sequence shown here is derived from an EMBL/GenBank/DDBJ whole genome shotgun (WGS) entry which is preliminary data.</text>
</comment>
<proteinExistence type="predicted"/>
<dbReference type="AlphaFoldDB" id="A0AAV7NUI5"/>